<evidence type="ECO:0000313" key="2">
    <source>
        <dbReference type="Proteomes" id="UP001501475"/>
    </source>
</evidence>
<reference evidence="2" key="1">
    <citation type="journal article" date="2019" name="Int. J. Syst. Evol. Microbiol.">
        <title>The Global Catalogue of Microorganisms (GCM) 10K type strain sequencing project: providing services to taxonomists for standard genome sequencing and annotation.</title>
        <authorList>
            <consortium name="The Broad Institute Genomics Platform"/>
            <consortium name="The Broad Institute Genome Sequencing Center for Infectious Disease"/>
            <person name="Wu L."/>
            <person name="Ma J."/>
        </authorList>
    </citation>
    <scope>NUCLEOTIDE SEQUENCE [LARGE SCALE GENOMIC DNA]</scope>
    <source>
        <strain evidence="2">JCM 15591</strain>
    </source>
</reference>
<dbReference type="Proteomes" id="UP001501475">
    <property type="component" value="Unassembled WGS sequence"/>
</dbReference>
<evidence type="ECO:0008006" key="3">
    <source>
        <dbReference type="Google" id="ProtNLM"/>
    </source>
</evidence>
<accession>A0ABP4X2V5</accession>
<protein>
    <recommendedName>
        <fullName evidence="3">DUF559 domain-containing protein</fullName>
    </recommendedName>
</protein>
<keyword evidence="2" id="KW-1185">Reference proteome</keyword>
<proteinExistence type="predicted"/>
<evidence type="ECO:0000313" key="1">
    <source>
        <dbReference type="EMBL" id="GAA1768906.1"/>
    </source>
</evidence>
<sequence length="323" mass="35010">MPRDHVGMDLGASVTTRQQYVARRAFAVGDAAESQGGVVHRDQLRGMDVGRNVIRNEVAARRWTVVGRKSIQIGSGPLTPVARLWVAVWECATGAVLDGASSLLASGLTGFEPSVIDLSVPGQERYRVNEGTRVTVRRQLARATRAGLPRSTIEVAMIRAAQLAASDRQAALLICLPVQQRLTASSRLLAAWSGVRRSPRRAHIDLVIKDVCDGAHSLGELDFGRFSRAVGLPQPARQAVRRGPSGRIYLDVRFHNGLVVEVDGAHHLVGFNPVDDALRANAVTLDAQLVLRIPVLGLRLEPAAFMTQVVHAHRLLQARATAW</sequence>
<comment type="caution">
    <text evidence="1">The sequence shown here is derived from an EMBL/GenBank/DDBJ whole genome shotgun (WGS) entry which is preliminary data.</text>
</comment>
<dbReference type="EMBL" id="BAAAPN010000058">
    <property type="protein sequence ID" value="GAA1768906.1"/>
    <property type="molecule type" value="Genomic_DNA"/>
</dbReference>
<gene>
    <name evidence="1" type="ORF">GCM10009810_29330</name>
</gene>
<name>A0ABP4X2V5_9MICO</name>
<organism evidence="1 2">
    <name type="scientific">Nostocoides vanveenii</name>
    <dbReference type="NCBI Taxonomy" id="330835"/>
    <lineage>
        <taxon>Bacteria</taxon>
        <taxon>Bacillati</taxon>
        <taxon>Actinomycetota</taxon>
        <taxon>Actinomycetes</taxon>
        <taxon>Micrococcales</taxon>
        <taxon>Intrasporangiaceae</taxon>
        <taxon>Nostocoides</taxon>
    </lineage>
</organism>